<dbReference type="AlphaFoldDB" id="A0A1K0FKC5"/>
<accession>A0A1K0FKC5</accession>
<name>A0A1K0FKC5_9ACTN</name>
<comment type="caution">
    <text evidence="2">The sequence shown here is derived from an EMBL/GenBank/DDBJ whole genome shotgun (WGS) entry which is preliminary data.</text>
</comment>
<feature type="compositionally biased region" description="Acidic residues" evidence="1">
    <location>
        <begin position="37"/>
        <end position="52"/>
    </location>
</feature>
<sequence length="97" mass="10598">MATIALPMSPHADQTVGAARAPASQHGRIFHRVDLPDGADEEEEEEEEEYVDELPHTDAAEASRRRHRASPPGTMDLSVFSGPFRLARFFTALGGPD</sequence>
<feature type="compositionally biased region" description="Basic and acidic residues" evidence="1">
    <location>
        <begin position="53"/>
        <end position="63"/>
    </location>
</feature>
<keyword evidence="3" id="KW-1185">Reference proteome</keyword>
<proteinExistence type="predicted"/>
<dbReference type="RefSeq" id="WP_071806121.1">
    <property type="nucleotide sequence ID" value="NZ_MEIA01000163.1"/>
</dbReference>
<reference evidence="2 3" key="1">
    <citation type="submission" date="2016-09" db="EMBL/GenBank/DDBJ databases">
        <title>Couchioplanes caeruleus draft genome sequence.</title>
        <authorList>
            <person name="Sheehan J."/>
            <person name="Caffrey P."/>
        </authorList>
    </citation>
    <scope>NUCLEOTIDE SEQUENCE [LARGE SCALE GENOMIC DNA]</scope>
    <source>
        <strain evidence="2 3">DSM 43634</strain>
    </source>
</reference>
<evidence type="ECO:0000256" key="1">
    <source>
        <dbReference type="SAM" id="MobiDB-lite"/>
    </source>
</evidence>
<evidence type="ECO:0000313" key="3">
    <source>
        <dbReference type="Proteomes" id="UP000182486"/>
    </source>
</evidence>
<gene>
    <name evidence="2" type="ORF">BG844_15975</name>
</gene>
<feature type="region of interest" description="Disordered" evidence="1">
    <location>
        <begin position="1"/>
        <end position="77"/>
    </location>
</feature>
<dbReference type="Proteomes" id="UP000182486">
    <property type="component" value="Unassembled WGS sequence"/>
</dbReference>
<organism evidence="2 3">
    <name type="scientific">Couchioplanes caeruleus subsp. caeruleus</name>
    <dbReference type="NCBI Taxonomy" id="56427"/>
    <lineage>
        <taxon>Bacteria</taxon>
        <taxon>Bacillati</taxon>
        <taxon>Actinomycetota</taxon>
        <taxon>Actinomycetes</taxon>
        <taxon>Micromonosporales</taxon>
        <taxon>Micromonosporaceae</taxon>
        <taxon>Couchioplanes</taxon>
    </lineage>
</organism>
<protein>
    <submittedName>
        <fullName evidence="2">Uncharacterized protein</fullName>
    </submittedName>
</protein>
<evidence type="ECO:0000313" key="2">
    <source>
        <dbReference type="EMBL" id="OJF13309.1"/>
    </source>
</evidence>
<dbReference type="EMBL" id="MEIA01000163">
    <property type="protein sequence ID" value="OJF13309.1"/>
    <property type="molecule type" value="Genomic_DNA"/>
</dbReference>